<protein>
    <recommendedName>
        <fullName evidence="1">Putative restriction endonuclease domain-containing protein</fullName>
    </recommendedName>
</protein>
<name>A0A512LA08_9PROT</name>
<reference evidence="2 3" key="1">
    <citation type="submission" date="2019-07" db="EMBL/GenBank/DDBJ databases">
        <title>Whole genome shotgun sequence of Thiobacillus plumbophilus NBRC 107929.</title>
        <authorList>
            <person name="Hosoyama A."/>
            <person name="Uohara A."/>
            <person name="Ohji S."/>
            <person name="Ichikawa N."/>
        </authorList>
    </citation>
    <scope>NUCLEOTIDE SEQUENCE [LARGE SCALE GENOMIC DNA]</scope>
    <source>
        <strain evidence="2 3">NBRC 107929</strain>
    </source>
</reference>
<dbReference type="InterPro" id="IPR008538">
    <property type="entry name" value="Uma2"/>
</dbReference>
<dbReference type="Proteomes" id="UP000321337">
    <property type="component" value="Unassembled WGS sequence"/>
</dbReference>
<gene>
    <name evidence="2" type="ORF">TPL01_24560</name>
</gene>
<dbReference type="Gene3D" id="3.90.1570.10">
    <property type="entry name" value="tt1808, chain A"/>
    <property type="match status" value="1"/>
</dbReference>
<organism evidence="2 3">
    <name type="scientific">Sulfuriferula plumbiphila</name>
    <dbReference type="NCBI Taxonomy" id="171865"/>
    <lineage>
        <taxon>Bacteria</taxon>
        <taxon>Pseudomonadati</taxon>
        <taxon>Pseudomonadota</taxon>
        <taxon>Betaproteobacteria</taxon>
        <taxon>Nitrosomonadales</taxon>
        <taxon>Sulfuricellaceae</taxon>
        <taxon>Sulfuriferula</taxon>
    </lineage>
</organism>
<sequence>MKHAIVLQLSEQEYLETERASQVRHEYVAGEIFAMAGGSKAHNTISLNMAVLLRNKLRDSGCQTFIADMKVRIATQARHYYPDVAVTCAPGDLASDSPRDYIESTVLLVEVLSPATEAIDRREKMLAYRHIASLREYVLIDQERRWVEVYRRNEAGWSADIFAPDDEITLESADMQISMDDLYAGSGVAWPEPQS</sequence>
<accession>A0A512LA08</accession>
<dbReference type="RefSeq" id="WP_147074191.1">
    <property type="nucleotide sequence ID" value="NZ_AP021884.1"/>
</dbReference>
<dbReference type="InterPro" id="IPR011335">
    <property type="entry name" value="Restrct_endonuc-II-like"/>
</dbReference>
<evidence type="ECO:0000259" key="1">
    <source>
        <dbReference type="Pfam" id="PF05685"/>
    </source>
</evidence>
<evidence type="ECO:0000313" key="2">
    <source>
        <dbReference type="EMBL" id="GEP31318.1"/>
    </source>
</evidence>
<dbReference type="EMBL" id="BKAD01000028">
    <property type="protein sequence ID" value="GEP31318.1"/>
    <property type="molecule type" value="Genomic_DNA"/>
</dbReference>
<proteinExistence type="predicted"/>
<dbReference type="SUPFAM" id="SSF52980">
    <property type="entry name" value="Restriction endonuclease-like"/>
    <property type="match status" value="1"/>
</dbReference>
<dbReference type="InterPro" id="IPR012296">
    <property type="entry name" value="Nuclease_put_TT1808"/>
</dbReference>
<dbReference type="Pfam" id="PF05685">
    <property type="entry name" value="Uma2"/>
    <property type="match status" value="1"/>
</dbReference>
<dbReference type="AlphaFoldDB" id="A0A512LA08"/>
<comment type="caution">
    <text evidence="2">The sequence shown here is derived from an EMBL/GenBank/DDBJ whole genome shotgun (WGS) entry which is preliminary data.</text>
</comment>
<evidence type="ECO:0000313" key="3">
    <source>
        <dbReference type="Proteomes" id="UP000321337"/>
    </source>
</evidence>
<keyword evidence="3" id="KW-1185">Reference proteome</keyword>
<dbReference type="CDD" id="cd06260">
    <property type="entry name" value="DUF820-like"/>
    <property type="match status" value="1"/>
</dbReference>
<dbReference type="PANTHER" id="PTHR36558">
    <property type="entry name" value="GLR1098 PROTEIN"/>
    <property type="match status" value="1"/>
</dbReference>
<dbReference type="OrthoDB" id="9799703at2"/>
<feature type="domain" description="Putative restriction endonuclease" evidence="1">
    <location>
        <begin position="12"/>
        <end position="171"/>
    </location>
</feature>
<dbReference type="PANTHER" id="PTHR36558:SF1">
    <property type="entry name" value="RESTRICTION ENDONUCLEASE DOMAIN-CONTAINING PROTEIN-RELATED"/>
    <property type="match status" value="1"/>
</dbReference>